<evidence type="ECO:0000313" key="1">
    <source>
        <dbReference type="EMBL" id="KJE23743.1"/>
    </source>
</evidence>
<dbReference type="OrthoDB" id="3827359at2"/>
<dbReference type="AlphaFoldDB" id="A0A0D8BHM9"/>
<evidence type="ECO:0000313" key="2">
    <source>
        <dbReference type="Proteomes" id="UP000032545"/>
    </source>
</evidence>
<dbReference type="PATRIC" id="fig|1502723.3.peg.658"/>
<name>A0A0D8BHM9_9ACTN</name>
<reference evidence="1 2" key="2">
    <citation type="journal article" date="2016" name="Genome Announc.">
        <title>Permanent Draft Genome Sequences for Two Variants of Frankia sp. Strain CpI1, the First Frankia Strain Isolated from Root Nodules of Comptonia peregrina.</title>
        <authorList>
            <person name="Oshone R."/>
            <person name="Hurst S.G.IV."/>
            <person name="Abebe-Akele F."/>
            <person name="Simpson S."/>
            <person name="Morris K."/>
            <person name="Thomas W.K."/>
            <person name="Tisa L.S."/>
        </authorList>
    </citation>
    <scope>NUCLEOTIDE SEQUENCE [LARGE SCALE GENOMIC DNA]</scope>
    <source>
        <strain evidence="2">CpI1-S</strain>
    </source>
</reference>
<protein>
    <submittedName>
        <fullName evidence="1">Uncharacterized protein</fullName>
    </submittedName>
</protein>
<comment type="caution">
    <text evidence="1">The sequence shown here is derived from an EMBL/GenBank/DDBJ whole genome shotgun (WGS) entry which is preliminary data.</text>
</comment>
<dbReference type="Proteomes" id="UP000032545">
    <property type="component" value="Unassembled WGS sequence"/>
</dbReference>
<reference evidence="2" key="1">
    <citation type="submission" date="2015-02" db="EMBL/GenBank/DDBJ databases">
        <title>Draft Genome of Frankia sp. CpI1-S.</title>
        <authorList>
            <person name="Oshone R.T."/>
            <person name="Ngom M."/>
            <person name="Ghodhbane-Gtari F."/>
            <person name="Gtari M."/>
            <person name="Morris K."/>
            <person name="Thomas K."/>
            <person name="Sen A."/>
            <person name="Tisa L.S."/>
        </authorList>
    </citation>
    <scope>NUCLEOTIDE SEQUENCE [LARGE SCALE GENOMIC DNA]</scope>
    <source>
        <strain evidence="2">CpI1-S</strain>
    </source>
</reference>
<dbReference type="RefSeq" id="WP_044884604.1">
    <property type="nucleotide sequence ID" value="NZ_JYFN01000011.1"/>
</dbReference>
<keyword evidence="2" id="KW-1185">Reference proteome</keyword>
<accession>A0A0D8BHM9</accession>
<organism evidence="1 2">
    <name type="scientific">Frankia torreyi</name>
    <dbReference type="NCBI Taxonomy" id="1856"/>
    <lineage>
        <taxon>Bacteria</taxon>
        <taxon>Bacillati</taxon>
        <taxon>Actinomycetota</taxon>
        <taxon>Actinomycetes</taxon>
        <taxon>Frankiales</taxon>
        <taxon>Frankiaceae</taxon>
        <taxon>Frankia</taxon>
    </lineage>
</organism>
<proteinExistence type="predicted"/>
<gene>
    <name evidence="1" type="ORF">FF36_01928</name>
</gene>
<dbReference type="EMBL" id="JYFN01000011">
    <property type="protein sequence ID" value="KJE23743.1"/>
    <property type="molecule type" value="Genomic_DNA"/>
</dbReference>
<sequence length="189" mass="20863">MRWEDLFADLELQWEANEAAELAAELADRSRREAAYLRLIDRLRPVVGHPARCRVLGGQRAPETLHGTLSALGVDWFLLAEPGATEVLVPMRSLLAVENLPVVSAQPGHEGPLAAKLDLRYVLRGLVRDRSVCTLLFVDGTSLHGTPVRVGADFLEVAEHAVGEFARRGRVRSGWTMPLDAIAYVRRVP</sequence>